<feature type="compositionally biased region" description="Basic residues" evidence="1">
    <location>
        <begin position="270"/>
        <end position="280"/>
    </location>
</feature>
<feature type="compositionally biased region" description="Basic and acidic residues" evidence="1">
    <location>
        <begin position="159"/>
        <end position="192"/>
    </location>
</feature>
<dbReference type="Proteomes" id="UP001066276">
    <property type="component" value="Chromosome 7"/>
</dbReference>
<evidence type="ECO:0000256" key="1">
    <source>
        <dbReference type="SAM" id="MobiDB-lite"/>
    </source>
</evidence>
<feature type="compositionally biased region" description="Basic and acidic residues" evidence="1">
    <location>
        <begin position="260"/>
        <end position="269"/>
    </location>
</feature>
<feature type="region of interest" description="Disordered" evidence="1">
    <location>
        <begin position="92"/>
        <end position="304"/>
    </location>
</feature>
<comment type="caution">
    <text evidence="2">The sequence shown here is derived from an EMBL/GenBank/DDBJ whole genome shotgun (WGS) entry which is preliminary data.</text>
</comment>
<reference evidence="2" key="1">
    <citation type="journal article" date="2022" name="bioRxiv">
        <title>Sequencing and chromosome-scale assembly of the giantPleurodeles waltlgenome.</title>
        <authorList>
            <person name="Brown T."/>
            <person name="Elewa A."/>
            <person name="Iarovenko S."/>
            <person name="Subramanian E."/>
            <person name="Araus A.J."/>
            <person name="Petzold A."/>
            <person name="Susuki M."/>
            <person name="Suzuki K.-i.T."/>
            <person name="Hayashi T."/>
            <person name="Toyoda A."/>
            <person name="Oliveira C."/>
            <person name="Osipova E."/>
            <person name="Leigh N.D."/>
            <person name="Simon A."/>
            <person name="Yun M.H."/>
        </authorList>
    </citation>
    <scope>NUCLEOTIDE SEQUENCE</scope>
    <source>
        <strain evidence="2">20211129_DDA</strain>
        <tissue evidence="2">Liver</tissue>
    </source>
</reference>
<evidence type="ECO:0000313" key="3">
    <source>
        <dbReference type="Proteomes" id="UP001066276"/>
    </source>
</evidence>
<organism evidence="2 3">
    <name type="scientific">Pleurodeles waltl</name>
    <name type="common">Iberian ribbed newt</name>
    <dbReference type="NCBI Taxonomy" id="8319"/>
    <lineage>
        <taxon>Eukaryota</taxon>
        <taxon>Metazoa</taxon>
        <taxon>Chordata</taxon>
        <taxon>Craniata</taxon>
        <taxon>Vertebrata</taxon>
        <taxon>Euteleostomi</taxon>
        <taxon>Amphibia</taxon>
        <taxon>Batrachia</taxon>
        <taxon>Caudata</taxon>
        <taxon>Salamandroidea</taxon>
        <taxon>Salamandridae</taxon>
        <taxon>Pleurodelinae</taxon>
        <taxon>Pleurodeles</taxon>
    </lineage>
</organism>
<dbReference type="AlphaFoldDB" id="A0AAV7PBC4"/>
<sequence>MTHSGLDSLGIRSAASPLSALGLRAYSVRRTPGLGRLDRTPVLSNVLPASDVNGGGKEMLQPRHLAAVAGYIKEKLWALALILFHKLSIEQAPKSRRRAAPQESGSWRSSASLQPRRHGDAWGRRRKSAPEFRVADTEEGLRATGHGGSAGRDQEAEEETGKKSEEERDAETEHQDEIGRSAESEREGEARRSANPGHQGNEEEEKSEEPHREETEDTTACHGPGGSWMDKVRALVKGRKRDQGREGVGGNLPPGYRNTPPEKEREGRNKQPHLRRTKTRAGREEKEKDPKNPEILRDYFSIPQ</sequence>
<gene>
    <name evidence="2" type="ORF">NDU88_001026</name>
</gene>
<feature type="compositionally biased region" description="Polar residues" evidence="1">
    <location>
        <begin position="103"/>
        <end position="113"/>
    </location>
</feature>
<accession>A0AAV7PBC4</accession>
<proteinExistence type="predicted"/>
<feature type="compositionally biased region" description="Basic and acidic residues" evidence="1">
    <location>
        <begin position="117"/>
        <end position="141"/>
    </location>
</feature>
<feature type="compositionally biased region" description="Basic and acidic residues" evidence="1">
    <location>
        <begin position="281"/>
        <end position="297"/>
    </location>
</feature>
<protein>
    <submittedName>
        <fullName evidence="2">Uncharacterized protein</fullName>
    </submittedName>
</protein>
<name>A0AAV7PBC4_PLEWA</name>
<evidence type="ECO:0000313" key="2">
    <source>
        <dbReference type="EMBL" id="KAJ1122540.1"/>
    </source>
</evidence>
<keyword evidence="3" id="KW-1185">Reference proteome</keyword>
<dbReference type="EMBL" id="JANPWB010000011">
    <property type="protein sequence ID" value="KAJ1122540.1"/>
    <property type="molecule type" value="Genomic_DNA"/>
</dbReference>